<name>A0AAN8WNP1_HALRR</name>
<dbReference type="SUPFAM" id="SSF90123">
    <property type="entry name" value="ABC transporter transmembrane region"/>
    <property type="match status" value="1"/>
</dbReference>
<dbReference type="EMBL" id="JAXCGZ010020805">
    <property type="protein sequence ID" value="KAK7065358.1"/>
    <property type="molecule type" value="Genomic_DNA"/>
</dbReference>
<keyword evidence="3 9" id="KW-0812">Transmembrane</keyword>
<dbReference type="GO" id="GO:0016020">
    <property type="term" value="C:membrane"/>
    <property type="evidence" value="ECO:0007669"/>
    <property type="project" value="UniProtKB-SubCell"/>
</dbReference>
<evidence type="ECO:0000256" key="6">
    <source>
        <dbReference type="ARBA" id="ARBA00022840"/>
    </source>
</evidence>
<keyword evidence="5" id="KW-0547">Nucleotide-binding</keyword>
<keyword evidence="4" id="KW-0677">Repeat</keyword>
<sequence>MAMGLISSLLPILFYAIAQSCQAGANAWLSRFSQEPNFSNNGTMSEEFDKTEFLIAYGSFGIGQSLFFYLGSLVMWTRTLVAGENIHRRLLANILHLPMSFFDTNPSGRIMNRLSKEIDVLDNTLPMFVNNALSILAQVATTMIVIIASTPVVALVIAPMMGMYYFVQLIYIASARQIKRIESSAKSPIFSYFSESLQGVSTIRAFGKQARFLKDCQSKIDFSARAFYTVVGSMKFILCHRSFPAPMILSKAVMVNKGVLPIDQMDQVLAGQVRLSRVSKKYLMGAVCH</sequence>
<keyword evidence="10" id="KW-0732">Signal</keyword>
<protein>
    <recommendedName>
        <fullName evidence="11">ABC transmembrane type-1 domain-containing protein</fullName>
    </recommendedName>
</protein>
<reference evidence="12 13" key="1">
    <citation type="submission" date="2023-11" db="EMBL/GenBank/DDBJ databases">
        <title>Halocaridina rubra genome assembly.</title>
        <authorList>
            <person name="Smith C."/>
        </authorList>
    </citation>
    <scope>NUCLEOTIDE SEQUENCE [LARGE SCALE GENOMIC DNA]</scope>
    <source>
        <strain evidence="12">EP-1</strain>
        <tissue evidence="12">Whole</tissue>
    </source>
</reference>
<evidence type="ECO:0000256" key="1">
    <source>
        <dbReference type="ARBA" id="ARBA00004141"/>
    </source>
</evidence>
<keyword evidence="6" id="KW-0067">ATP-binding</keyword>
<dbReference type="PANTHER" id="PTHR24223">
    <property type="entry name" value="ATP-BINDING CASSETTE SUB-FAMILY C"/>
    <property type="match status" value="1"/>
</dbReference>
<dbReference type="PROSITE" id="PS50929">
    <property type="entry name" value="ABC_TM1F"/>
    <property type="match status" value="1"/>
</dbReference>
<evidence type="ECO:0000256" key="9">
    <source>
        <dbReference type="SAM" id="Phobius"/>
    </source>
</evidence>
<feature type="signal peptide" evidence="10">
    <location>
        <begin position="1"/>
        <end position="23"/>
    </location>
</feature>
<organism evidence="12 13">
    <name type="scientific">Halocaridina rubra</name>
    <name type="common">Hawaiian red shrimp</name>
    <dbReference type="NCBI Taxonomy" id="373956"/>
    <lineage>
        <taxon>Eukaryota</taxon>
        <taxon>Metazoa</taxon>
        <taxon>Ecdysozoa</taxon>
        <taxon>Arthropoda</taxon>
        <taxon>Crustacea</taxon>
        <taxon>Multicrustacea</taxon>
        <taxon>Malacostraca</taxon>
        <taxon>Eumalacostraca</taxon>
        <taxon>Eucarida</taxon>
        <taxon>Decapoda</taxon>
        <taxon>Pleocyemata</taxon>
        <taxon>Caridea</taxon>
        <taxon>Atyoidea</taxon>
        <taxon>Atyidae</taxon>
        <taxon>Halocaridina</taxon>
    </lineage>
</organism>
<evidence type="ECO:0000256" key="7">
    <source>
        <dbReference type="ARBA" id="ARBA00022989"/>
    </source>
</evidence>
<evidence type="ECO:0000313" key="12">
    <source>
        <dbReference type="EMBL" id="KAK7065358.1"/>
    </source>
</evidence>
<evidence type="ECO:0000256" key="10">
    <source>
        <dbReference type="SAM" id="SignalP"/>
    </source>
</evidence>
<feature type="chain" id="PRO_5042948233" description="ABC transmembrane type-1 domain-containing protein" evidence="10">
    <location>
        <begin position="24"/>
        <end position="289"/>
    </location>
</feature>
<gene>
    <name evidence="12" type="ORF">SK128_016653</name>
</gene>
<dbReference type="FunFam" id="1.20.1560.10:FF:000013">
    <property type="entry name" value="ABC transporter C family member 2"/>
    <property type="match status" value="1"/>
</dbReference>
<dbReference type="GO" id="GO:0140359">
    <property type="term" value="F:ABC-type transporter activity"/>
    <property type="evidence" value="ECO:0007669"/>
    <property type="project" value="InterPro"/>
</dbReference>
<evidence type="ECO:0000256" key="3">
    <source>
        <dbReference type="ARBA" id="ARBA00022692"/>
    </source>
</evidence>
<keyword evidence="13" id="KW-1185">Reference proteome</keyword>
<feature type="transmembrane region" description="Helical" evidence="9">
    <location>
        <begin position="128"/>
        <end position="147"/>
    </location>
</feature>
<evidence type="ECO:0000256" key="2">
    <source>
        <dbReference type="ARBA" id="ARBA00022448"/>
    </source>
</evidence>
<dbReference type="InterPro" id="IPR011527">
    <property type="entry name" value="ABC1_TM_dom"/>
</dbReference>
<proteinExistence type="predicted"/>
<keyword evidence="7 9" id="KW-1133">Transmembrane helix</keyword>
<dbReference type="Pfam" id="PF00664">
    <property type="entry name" value="ABC_membrane"/>
    <property type="match status" value="1"/>
</dbReference>
<keyword evidence="2" id="KW-0813">Transport</keyword>
<evidence type="ECO:0000256" key="5">
    <source>
        <dbReference type="ARBA" id="ARBA00022741"/>
    </source>
</evidence>
<comment type="subcellular location">
    <subcellularLocation>
        <location evidence="1">Membrane</location>
        <topology evidence="1">Multi-pass membrane protein</topology>
    </subcellularLocation>
</comment>
<evidence type="ECO:0000256" key="4">
    <source>
        <dbReference type="ARBA" id="ARBA00022737"/>
    </source>
</evidence>
<evidence type="ECO:0000259" key="11">
    <source>
        <dbReference type="PROSITE" id="PS50929"/>
    </source>
</evidence>
<accession>A0AAN8WNP1</accession>
<dbReference type="InterPro" id="IPR050173">
    <property type="entry name" value="ABC_transporter_C-like"/>
</dbReference>
<evidence type="ECO:0000256" key="8">
    <source>
        <dbReference type="ARBA" id="ARBA00023136"/>
    </source>
</evidence>
<dbReference type="Proteomes" id="UP001381693">
    <property type="component" value="Unassembled WGS sequence"/>
</dbReference>
<dbReference type="GO" id="GO:0005524">
    <property type="term" value="F:ATP binding"/>
    <property type="evidence" value="ECO:0007669"/>
    <property type="project" value="UniProtKB-KW"/>
</dbReference>
<feature type="domain" description="ABC transmembrane type-1" evidence="11">
    <location>
        <begin position="1"/>
        <end position="228"/>
    </location>
</feature>
<evidence type="ECO:0000313" key="13">
    <source>
        <dbReference type="Proteomes" id="UP001381693"/>
    </source>
</evidence>
<dbReference type="InterPro" id="IPR036640">
    <property type="entry name" value="ABC1_TM_sf"/>
</dbReference>
<comment type="caution">
    <text evidence="12">The sequence shown here is derived from an EMBL/GenBank/DDBJ whole genome shotgun (WGS) entry which is preliminary data.</text>
</comment>
<feature type="transmembrane region" description="Helical" evidence="9">
    <location>
        <begin position="54"/>
        <end position="76"/>
    </location>
</feature>
<dbReference type="Gene3D" id="1.20.1560.10">
    <property type="entry name" value="ABC transporter type 1, transmembrane domain"/>
    <property type="match status" value="1"/>
</dbReference>
<keyword evidence="8 9" id="KW-0472">Membrane</keyword>
<dbReference type="AlphaFoldDB" id="A0AAN8WNP1"/>